<dbReference type="InterPro" id="IPR035418">
    <property type="entry name" value="AraC-bd_2"/>
</dbReference>
<dbReference type="PANTHER" id="PTHR46796:SF6">
    <property type="entry name" value="ARAC SUBFAMILY"/>
    <property type="match status" value="1"/>
</dbReference>
<feature type="domain" description="HTH araC/xylS-type" evidence="4">
    <location>
        <begin position="226"/>
        <end position="311"/>
    </location>
</feature>
<dbReference type="GO" id="GO:0003700">
    <property type="term" value="F:DNA-binding transcription factor activity"/>
    <property type="evidence" value="ECO:0007669"/>
    <property type="project" value="InterPro"/>
</dbReference>
<evidence type="ECO:0000256" key="2">
    <source>
        <dbReference type="ARBA" id="ARBA00023125"/>
    </source>
</evidence>
<reference evidence="5" key="1">
    <citation type="submission" date="2023-03" db="EMBL/GenBank/DDBJ databases">
        <title>Andean soil-derived lignocellulolytic bacterial consortium as a source of novel taxa and putative plastic-active enzymes.</title>
        <authorList>
            <person name="Diaz-Garcia L."/>
            <person name="Chuvochina M."/>
            <person name="Feuerriegel G."/>
            <person name="Bunk B."/>
            <person name="Sproer C."/>
            <person name="Streit W.R."/>
            <person name="Rodriguez L.M."/>
            <person name="Overmann J."/>
            <person name="Jimenez D.J."/>
        </authorList>
    </citation>
    <scope>NUCLEOTIDE SEQUENCE</scope>
    <source>
        <strain evidence="5">MAG 26</strain>
    </source>
</reference>
<dbReference type="PRINTS" id="PR00032">
    <property type="entry name" value="HTHARAC"/>
</dbReference>
<dbReference type="SMART" id="SM00342">
    <property type="entry name" value="HTH_ARAC"/>
    <property type="match status" value="1"/>
</dbReference>
<protein>
    <submittedName>
        <fullName evidence="5">AraC family transcriptional regulator</fullName>
    </submittedName>
</protein>
<evidence type="ECO:0000313" key="5">
    <source>
        <dbReference type="EMBL" id="WEK46278.1"/>
    </source>
</evidence>
<accession>A0AAJ5X640</accession>
<proteinExistence type="predicted"/>
<evidence type="ECO:0000313" key="6">
    <source>
        <dbReference type="Proteomes" id="UP001218362"/>
    </source>
</evidence>
<dbReference type="GO" id="GO:0043565">
    <property type="term" value="F:sequence-specific DNA binding"/>
    <property type="evidence" value="ECO:0007669"/>
    <property type="project" value="InterPro"/>
</dbReference>
<dbReference type="Proteomes" id="UP001218362">
    <property type="component" value="Chromosome"/>
</dbReference>
<dbReference type="EMBL" id="CP119316">
    <property type="protein sequence ID" value="WEK46278.1"/>
    <property type="molecule type" value="Genomic_DNA"/>
</dbReference>
<evidence type="ECO:0000256" key="3">
    <source>
        <dbReference type="ARBA" id="ARBA00023163"/>
    </source>
</evidence>
<keyword evidence="3" id="KW-0804">Transcription</keyword>
<keyword evidence="1" id="KW-0805">Transcription regulation</keyword>
<dbReference type="PANTHER" id="PTHR46796">
    <property type="entry name" value="HTH-TYPE TRANSCRIPTIONAL ACTIVATOR RHAS-RELATED"/>
    <property type="match status" value="1"/>
</dbReference>
<gene>
    <name evidence="5" type="ORF">P0Y56_14875</name>
</gene>
<dbReference type="InterPro" id="IPR050204">
    <property type="entry name" value="AraC_XylS_family_regulators"/>
</dbReference>
<dbReference type="SUPFAM" id="SSF46689">
    <property type="entry name" value="Homeodomain-like"/>
    <property type="match status" value="1"/>
</dbReference>
<organism evidence="5 6">
    <name type="scientific">Candidatus Andeanibacterium colombiense</name>
    <dbReference type="NCBI Taxonomy" id="3121345"/>
    <lineage>
        <taxon>Bacteria</taxon>
        <taxon>Pseudomonadati</taxon>
        <taxon>Pseudomonadota</taxon>
        <taxon>Alphaproteobacteria</taxon>
        <taxon>Sphingomonadales</taxon>
        <taxon>Sphingomonadaceae</taxon>
        <taxon>Candidatus Andeanibacterium</taxon>
    </lineage>
</organism>
<evidence type="ECO:0000259" key="4">
    <source>
        <dbReference type="SMART" id="SM00342"/>
    </source>
</evidence>
<dbReference type="Pfam" id="PF12833">
    <property type="entry name" value="HTH_18"/>
    <property type="match status" value="1"/>
</dbReference>
<evidence type="ECO:0000256" key="1">
    <source>
        <dbReference type="ARBA" id="ARBA00023015"/>
    </source>
</evidence>
<dbReference type="InterPro" id="IPR018060">
    <property type="entry name" value="HTH_AraC"/>
</dbReference>
<dbReference type="Pfam" id="PF14525">
    <property type="entry name" value="AraC_binding_2"/>
    <property type="match status" value="1"/>
</dbReference>
<sequence length="316" mass="35267">MKESQFCWSTDDAGQGLALDRWAALWAERLIGCGIDSDADAGFAASLRSYELAGTGFHFLQSTRSDICRTRECVARWRSDRYFLIHQREGDIVVEQSGRVAIVETGDCVLVSGRLPFRIRNAETMDALILAIPADLLLGWIPEPETVTARTLAGQHGWGRALAATLANFNRSTPVELALSPAIVMDQILAHLAITANSDTGTTSIHQRALLRRLADTLSNRFCEPDFDPSRLASEHGLSKRYVHMLFAKAGTSFSRELEKVRLERAKRLLEDRRFNCVDIMEIALRCGFRDSSGFSKRFRGRYGAPPSAYRRQLSA</sequence>
<dbReference type="KEGG" id="acob:P0Y56_14875"/>
<keyword evidence="2" id="KW-0238">DNA-binding</keyword>
<dbReference type="InterPro" id="IPR009057">
    <property type="entry name" value="Homeodomain-like_sf"/>
</dbReference>
<name>A0AAJ5X640_9SPHN</name>
<dbReference type="InterPro" id="IPR020449">
    <property type="entry name" value="Tscrpt_reg_AraC-type_HTH"/>
</dbReference>
<dbReference type="Gene3D" id="1.10.10.60">
    <property type="entry name" value="Homeodomain-like"/>
    <property type="match status" value="1"/>
</dbReference>
<dbReference type="AlphaFoldDB" id="A0AAJ5X640"/>